<evidence type="ECO:0000256" key="5">
    <source>
        <dbReference type="ARBA" id="ARBA00022692"/>
    </source>
</evidence>
<organism evidence="11 12">
    <name type="scientific">Kineosporia succinea</name>
    <dbReference type="NCBI Taxonomy" id="84632"/>
    <lineage>
        <taxon>Bacteria</taxon>
        <taxon>Bacillati</taxon>
        <taxon>Actinomycetota</taxon>
        <taxon>Actinomycetes</taxon>
        <taxon>Kineosporiales</taxon>
        <taxon>Kineosporiaceae</taxon>
        <taxon>Kineosporia</taxon>
    </lineage>
</organism>
<evidence type="ECO:0000256" key="10">
    <source>
        <dbReference type="SAM" id="Phobius"/>
    </source>
</evidence>
<feature type="transmembrane region" description="Helical" evidence="10">
    <location>
        <begin position="134"/>
        <end position="152"/>
    </location>
</feature>
<dbReference type="PANTHER" id="PTHR13285">
    <property type="entry name" value="ACYLTRANSFERASE"/>
    <property type="match status" value="1"/>
</dbReference>
<evidence type="ECO:0000256" key="4">
    <source>
        <dbReference type="ARBA" id="ARBA00022679"/>
    </source>
</evidence>
<dbReference type="InterPro" id="IPR051085">
    <property type="entry name" value="MB_O-acyltransferase"/>
</dbReference>
<keyword evidence="4 9" id="KW-0808">Transferase</keyword>
<feature type="transmembrane region" description="Helical" evidence="10">
    <location>
        <begin position="429"/>
        <end position="450"/>
    </location>
</feature>
<keyword evidence="8 9" id="KW-0012">Acyltransferase</keyword>
<feature type="transmembrane region" description="Helical" evidence="10">
    <location>
        <begin position="325"/>
        <end position="351"/>
    </location>
</feature>
<dbReference type="RefSeq" id="WP_307239212.1">
    <property type="nucleotide sequence ID" value="NZ_JAUSQZ010000001.1"/>
</dbReference>
<feature type="transmembrane region" description="Helical" evidence="10">
    <location>
        <begin position="38"/>
        <end position="62"/>
    </location>
</feature>
<accession>A0ABT9NYV5</accession>
<keyword evidence="12" id="KW-1185">Reference proteome</keyword>
<keyword evidence="3 9" id="KW-1003">Cell membrane</keyword>
<gene>
    <name evidence="11" type="ORF">J2S57_001186</name>
</gene>
<comment type="subcellular location">
    <subcellularLocation>
        <location evidence="1">Cell membrane</location>
        <topology evidence="1">Multi-pass membrane protein</topology>
    </subcellularLocation>
</comment>
<dbReference type="PANTHER" id="PTHR13285:SF23">
    <property type="entry name" value="TEICHOIC ACID D-ALANYLTRANSFERASE"/>
    <property type="match status" value="1"/>
</dbReference>
<dbReference type="Pfam" id="PF03062">
    <property type="entry name" value="MBOAT"/>
    <property type="match status" value="1"/>
</dbReference>
<dbReference type="PIRSF" id="PIRSF016636">
    <property type="entry name" value="AlgI_DltB"/>
    <property type="match status" value="1"/>
</dbReference>
<dbReference type="Proteomes" id="UP001235712">
    <property type="component" value="Unassembled WGS sequence"/>
</dbReference>
<evidence type="ECO:0000256" key="3">
    <source>
        <dbReference type="ARBA" id="ARBA00022475"/>
    </source>
</evidence>
<comment type="similarity">
    <text evidence="2 9">Belongs to the membrane-bound acyltransferase family.</text>
</comment>
<feature type="transmembrane region" description="Helical" evidence="10">
    <location>
        <begin position="97"/>
        <end position="114"/>
    </location>
</feature>
<evidence type="ECO:0000313" key="12">
    <source>
        <dbReference type="Proteomes" id="UP001235712"/>
    </source>
</evidence>
<name>A0ABT9NYV5_9ACTN</name>
<keyword evidence="5 10" id="KW-0812">Transmembrane</keyword>
<reference evidence="11 12" key="1">
    <citation type="submission" date="2023-07" db="EMBL/GenBank/DDBJ databases">
        <title>Sequencing the genomes of 1000 actinobacteria strains.</title>
        <authorList>
            <person name="Klenk H.-P."/>
        </authorList>
    </citation>
    <scope>NUCLEOTIDE SEQUENCE [LARGE SCALE GENOMIC DNA]</scope>
    <source>
        <strain evidence="11 12">DSM 44388</strain>
    </source>
</reference>
<evidence type="ECO:0000256" key="8">
    <source>
        <dbReference type="ARBA" id="ARBA00023315"/>
    </source>
</evidence>
<comment type="caution">
    <text evidence="11">The sequence shown here is derived from an EMBL/GenBank/DDBJ whole genome shotgun (WGS) entry which is preliminary data.</text>
</comment>
<evidence type="ECO:0000256" key="6">
    <source>
        <dbReference type="ARBA" id="ARBA00022989"/>
    </source>
</evidence>
<sequence>MVFSSPTFLFLFLPLTLLAYLMVPRSWRNACLLLASIVFYVWGAGGHVFVLLYVALVSFYGARMAGRARSRASATSMVDAPAALPQEAAPKAPRAEIAGLIALVLIPIALYKYLPPVTQFVASTAWPGAPQIHWALPLGISFFTFHAISYVVDAGRGDLPPERSSRDYLLYLFLFPHQIAGPIVRYSEIARELKDSREVTLGNATYGLTRFAWGLTKKAYIADSAGIVADAAFSTPGSSFNSSTAWIGALAYAIQIYFDFSGYSDMAIGLAAIFGFRFPENFRSPYASIGPADYWRRWHMTLSRWFRDYVYIPLGGNRHGIRREYAALLITFLLTSLWHGATWGFLVWGGLHSLALLAERVTGAHRRTPGAIMTVLRRAAMAVFVVFSWVPFRAPTLTEAVDVWQAMFGFSGGAPSPDAYITLTPWNELALLLGILVFFLPRNATGFQLVHGGHSGRLQFRYPLAAVTAPVLLVVAVISVLWLDFSPFLYFQF</sequence>
<dbReference type="InterPro" id="IPR028362">
    <property type="entry name" value="AlgI"/>
</dbReference>
<evidence type="ECO:0000256" key="1">
    <source>
        <dbReference type="ARBA" id="ARBA00004651"/>
    </source>
</evidence>
<keyword evidence="7 9" id="KW-0472">Membrane</keyword>
<evidence type="ECO:0000313" key="11">
    <source>
        <dbReference type="EMBL" id="MDP9825437.1"/>
    </source>
</evidence>
<evidence type="ECO:0000256" key="9">
    <source>
        <dbReference type="PIRNR" id="PIRNR016636"/>
    </source>
</evidence>
<keyword evidence="6 10" id="KW-1133">Transmembrane helix</keyword>
<feature type="transmembrane region" description="Helical" evidence="10">
    <location>
        <begin position="462"/>
        <end position="483"/>
    </location>
</feature>
<dbReference type="InterPro" id="IPR024194">
    <property type="entry name" value="Ac/AlaTfrase_AlgI/DltB"/>
</dbReference>
<protein>
    <submittedName>
        <fullName evidence="11">Alginate O-acetyltransferase complex protein AlgI</fullName>
    </submittedName>
</protein>
<dbReference type="InterPro" id="IPR004299">
    <property type="entry name" value="MBOAT_fam"/>
</dbReference>
<dbReference type="PIRSF" id="PIRSF500217">
    <property type="entry name" value="AlgI"/>
    <property type="match status" value="1"/>
</dbReference>
<evidence type="ECO:0000256" key="2">
    <source>
        <dbReference type="ARBA" id="ARBA00010323"/>
    </source>
</evidence>
<evidence type="ECO:0000256" key="7">
    <source>
        <dbReference type="ARBA" id="ARBA00023136"/>
    </source>
</evidence>
<proteinExistence type="inferred from homology"/>
<dbReference type="EMBL" id="JAUSQZ010000001">
    <property type="protein sequence ID" value="MDP9825437.1"/>
    <property type="molecule type" value="Genomic_DNA"/>
</dbReference>